<sequence length="313" mass="33082">MATKEVVGFAGLGNMGLAMARNLQDFLEKEKSSGAYDPSLRVWNRTQSKAQLLLDQGASLAPSISDLAKGCTIVFAMLYDDAALEQAVDAFLAAGPPKGTIFTNCATVYPGCTETLAQKARAAGVIYLTAPIFGRPDAIMQHKGLCISAGPEEGRRRVKPLLDAIGQGILDVGDEARSGSAMKLVGNFCISSIIEVIAEAMTLAEKNGIQRQSVVQFIETLFPGHIFKGYVNGVANDKFEPTKEDPGFALVGGMKDVGHMQRLGADSGAPLPIADIMMQHLEQVKDMGGGSLDWSALALAVRKQAGLSVAPLN</sequence>
<reference evidence="6 7" key="1">
    <citation type="submission" date="2024-06" db="EMBL/GenBank/DDBJ databases">
        <authorList>
            <person name="Kraege A."/>
            <person name="Thomma B."/>
        </authorList>
    </citation>
    <scope>NUCLEOTIDE SEQUENCE [LARGE SCALE GENOMIC DNA]</scope>
</reference>
<dbReference type="Gene3D" id="3.40.50.720">
    <property type="entry name" value="NAD(P)-binding Rossmann-like Domain"/>
    <property type="match status" value="1"/>
</dbReference>
<evidence type="ECO:0000259" key="4">
    <source>
        <dbReference type="Pfam" id="PF03446"/>
    </source>
</evidence>
<dbReference type="InterPro" id="IPR051265">
    <property type="entry name" value="HIBADH-related_NP60_sf"/>
</dbReference>
<dbReference type="InterPro" id="IPR006115">
    <property type="entry name" value="6PGDH_NADP-bd"/>
</dbReference>
<protein>
    <submittedName>
        <fullName evidence="6">G3106 protein</fullName>
    </submittedName>
</protein>
<keyword evidence="3" id="KW-0520">NAD</keyword>
<evidence type="ECO:0000256" key="3">
    <source>
        <dbReference type="ARBA" id="ARBA00023027"/>
    </source>
</evidence>
<evidence type="ECO:0000313" key="6">
    <source>
        <dbReference type="EMBL" id="CAL5220992.1"/>
    </source>
</evidence>
<gene>
    <name evidence="6" type="primary">g3106</name>
    <name evidence="6" type="ORF">VP750_LOCUS2651</name>
</gene>
<comment type="caution">
    <text evidence="6">The sequence shown here is derived from an EMBL/GenBank/DDBJ whole genome shotgun (WGS) entry which is preliminary data.</text>
</comment>
<keyword evidence="2" id="KW-0560">Oxidoreductase</keyword>
<dbReference type="EMBL" id="CAXHTA020000004">
    <property type="protein sequence ID" value="CAL5220992.1"/>
    <property type="molecule type" value="Genomic_DNA"/>
</dbReference>
<name>A0ABP1FU08_9CHLO</name>
<dbReference type="InterPro" id="IPR013328">
    <property type="entry name" value="6PGD_dom2"/>
</dbReference>
<accession>A0ABP1FU08</accession>
<proteinExistence type="inferred from homology"/>
<dbReference type="SUPFAM" id="SSF51735">
    <property type="entry name" value="NAD(P)-binding Rossmann-fold domains"/>
    <property type="match status" value="1"/>
</dbReference>
<dbReference type="InterPro" id="IPR015815">
    <property type="entry name" value="HIBADH-related"/>
</dbReference>
<dbReference type="Pfam" id="PF14833">
    <property type="entry name" value="NAD_binding_11"/>
    <property type="match status" value="1"/>
</dbReference>
<feature type="domain" description="6-phosphogluconate dehydrogenase NADP-binding" evidence="4">
    <location>
        <begin position="7"/>
        <end position="170"/>
    </location>
</feature>
<organism evidence="6 7">
    <name type="scientific">Coccomyxa viridis</name>
    <dbReference type="NCBI Taxonomy" id="1274662"/>
    <lineage>
        <taxon>Eukaryota</taxon>
        <taxon>Viridiplantae</taxon>
        <taxon>Chlorophyta</taxon>
        <taxon>core chlorophytes</taxon>
        <taxon>Trebouxiophyceae</taxon>
        <taxon>Trebouxiophyceae incertae sedis</taxon>
        <taxon>Coccomyxaceae</taxon>
        <taxon>Coccomyxa</taxon>
    </lineage>
</organism>
<dbReference type="Pfam" id="PF03446">
    <property type="entry name" value="NAD_binding_2"/>
    <property type="match status" value="1"/>
</dbReference>
<dbReference type="Proteomes" id="UP001497392">
    <property type="component" value="Unassembled WGS sequence"/>
</dbReference>
<dbReference type="SUPFAM" id="SSF48179">
    <property type="entry name" value="6-phosphogluconate dehydrogenase C-terminal domain-like"/>
    <property type="match status" value="1"/>
</dbReference>
<feature type="domain" description="3-hydroxyisobutyrate dehydrogenase-like NAD-binding" evidence="5">
    <location>
        <begin position="178"/>
        <end position="298"/>
    </location>
</feature>
<keyword evidence="7" id="KW-1185">Reference proteome</keyword>
<evidence type="ECO:0000259" key="5">
    <source>
        <dbReference type="Pfam" id="PF14833"/>
    </source>
</evidence>
<dbReference type="PIRSF" id="PIRSF000103">
    <property type="entry name" value="HIBADH"/>
    <property type="match status" value="1"/>
</dbReference>
<evidence type="ECO:0000256" key="1">
    <source>
        <dbReference type="ARBA" id="ARBA00007598"/>
    </source>
</evidence>
<dbReference type="PANTHER" id="PTHR43580">
    <property type="entry name" value="OXIDOREDUCTASE GLYR1-RELATED"/>
    <property type="match status" value="1"/>
</dbReference>
<dbReference type="InterPro" id="IPR029154">
    <property type="entry name" value="HIBADH-like_NADP-bd"/>
</dbReference>
<evidence type="ECO:0000313" key="7">
    <source>
        <dbReference type="Proteomes" id="UP001497392"/>
    </source>
</evidence>
<dbReference type="InterPro" id="IPR008927">
    <property type="entry name" value="6-PGluconate_DH-like_C_sf"/>
</dbReference>
<dbReference type="PANTHER" id="PTHR43580:SF8">
    <property type="entry name" value="6-PHOSPHOGLUCONATE DEHYDROGENASE NADP-BINDING DOMAIN-CONTAINING PROTEIN-RELATED"/>
    <property type="match status" value="1"/>
</dbReference>
<dbReference type="Gene3D" id="1.10.1040.10">
    <property type="entry name" value="N-(1-d-carboxylethyl)-l-norvaline Dehydrogenase, domain 2"/>
    <property type="match status" value="1"/>
</dbReference>
<comment type="similarity">
    <text evidence="1">Belongs to the HIBADH-related family. NP60 subfamily.</text>
</comment>
<evidence type="ECO:0000256" key="2">
    <source>
        <dbReference type="ARBA" id="ARBA00023002"/>
    </source>
</evidence>
<dbReference type="InterPro" id="IPR036291">
    <property type="entry name" value="NAD(P)-bd_dom_sf"/>
</dbReference>